<reference evidence="4" key="2">
    <citation type="journal article" date="2019" name="Int. J. Syst. Evol. Microbiol.">
        <title>The Global Catalogue of Microorganisms (GCM) 10K type strain sequencing project: providing services to taxonomists for standard genome sequencing and annotation.</title>
        <authorList>
            <consortium name="The Broad Institute Genomics Platform"/>
            <consortium name="The Broad Institute Genome Sequencing Center for Infectious Disease"/>
            <person name="Wu L."/>
            <person name="Ma J."/>
        </authorList>
    </citation>
    <scope>NUCLEOTIDE SEQUENCE [LARGE SCALE GENOMIC DNA]</scope>
    <source>
        <strain evidence="4">NBRC 108728</strain>
    </source>
</reference>
<feature type="transmembrane region" description="Helical" evidence="1">
    <location>
        <begin position="76"/>
        <end position="101"/>
    </location>
</feature>
<organism evidence="3 4">
    <name type="scientific">Frondihabitans sucicola</name>
    <dbReference type="NCBI Taxonomy" id="1268041"/>
    <lineage>
        <taxon>Bacteria</taxon>
        <taxon>Bacillati</taxon>
        <taxon>Actinomycetota</taxon>
        <taxon>Actinomycetes</taxon>
        <taxon>Micrococcales</taxon>
        <taxon>Microbacteriaceae</taxon>
        <taxon>Frondihabitans</taxon>
    </lineage>
</organism>
<name>A0ABM8GWK3_9MICO</name>
<evidence type="ECO:0000313" key="3">
    <source>
        <dbReference type="EMBL" id="BDZ52875.1"/>
    </source>
</evidence>
<feature type="transmembrane region" description="Helical" evidence="1">
    <location>
        <begin position="150"/>
        <end position="174"/>
    </location>
</feature>
<sequence>MRLDQEMPRTTAVVKRVGLVAGIVVGALLLWRFGGGIIGILAIGGLIAFLISKARQSSGKSREIDMVGTGSFRIELPLLLRTIAVIAFLAASTLDLVLYWLAHGIDVRTPQAIASAQHATIVIGWLLSVVAWVVGLIVGRQRVREGRPQVAVAAVAGAAMGVVQIGSWVAYMIIGG</sequence>
<dbReference type="EMBL" id="AP027733">
    <property type="protein sequence ID" value="BDZ52875.1"/>
    <property type="molecule type" value="Genomic_DNA"/>
</dbReference>
<feature type="transmembrane region" description="Helical" evidence="1">
    <location>
        <begin position="121"/>
        <end position="138"/>
    </location>
</feature>
<evidence type="ECO:0000313" key="2">
    <source>
        <dbReference type="EMBL" id="BDZ52308.1"/>
    </source>
</evidence>
<dbReference type="EMBL" id="AP027733">
    <property type="protein sequence ID" value="BDZ52308.1"/>
    <property type="molecule type" value="Genomic_DNA"/>
</dbReference>
<reference evidence="3" key="1">
    <citation type="journal article" date="2014" name="Int. J. Syst. Evol. Microbiol.">
        <title>Complete genome of a new Firmicutes species belonging to the dominant human colonic microbiota ('Ruminococcus bicirculans') reveals two chromosomes and a selective capacity to utilize plant glucans.</title>
        <authorList>
            <consortium name="NISC Comparative Sequencing Program"/>
            <person name="Wegmann U."/>
            <person name="Louis P."/>
            <person name="Goesmann A."/>
            <person name="Henrissat B."/>
            <person name="Duncan S.H."/>
            <person name="Flint H.J."/>
        </authorList>
    </citation>
    <scope>NUCLEOTIDE SEQUENCE</scope>
    <source>
        <strain evidence="3">NBRC 108728</strain>
    </source>
</reference>
<keyword evidence="1" id="KW-0812">Transmembrane</keyword>
<evidence type="ECO:0000313" key="4">
    <source>
        <dbReference type="Proteomes" id="UP001321486"/>
    </source>
</evidence>
<dbReference type="RefSeq" id="WP_286347156.1">
    <property type="nucleotide sequence ID" value="NZ_AP027733.1"/>
</dbReference>
<reference evidence="3" key="3">
    <citation type="submission" date="2023-02" db="EMBL/GenBank/DDBJ databases">
        <authorList>
            <person name="Sun Q."/>
            <person name="Mori K."/>
        </authorList>
    </citation>
    <scope>NUCLEOTIDE SEQUENCE</scope>
    <source>
        <strain evidence="3">NBRC 108728</strain>
        <plasmid evidence="3">pNBRC108728a</plasmid>
    </source>
</reference>
<dbReference type="Proteomes" id="UP001321486">
    <property type="component" value="Plasmid pNBRC108728a"/>
</dbReference>
<protein>
    <submittedName>
        <fullName evidence="3">Uncharacterized protein</fullName>
    </submittedName>
</protein>
<accession>A0ABM8GWK3</accession>
<feature type="transmembrane region" description="Helical" evidence="1">
    <location>
        <begin position="37"/>
        <end position="55"/>
    </location>
</feature>
<keyword evidence="1" id="KW-1133">Transmembrane helix</keyword>
<proteinExistence type="predicted"/>
<keyword evidence="4" id="KW-1185">Reference proteome</keyword>
<keyword evidence="1" id="KW-0472">Membrane</keyword>
<geneLocation type="plasmid" evidence="3 4">
    <name>pNBRC108728a</name>
</geneLocation>
<gene>
    <name evidence="2" type="ORF">GCM10025867_45490</name>
    <name evidence="3" type="ORF">GCM10025867_51160</name>
</gene>
<feature type="transmembrane region" description="Helical" evidence="1">
    <location>
        <begin position="12"/>
        <end position="31"/>
    </location>
</feature>
<evidence type="ECO:0000256" key="1">
    <source>
        <dbReference type="SAM" id="Phobius"/>
    </source>
</evidence>
<keyword evidence="3" id="KW-0614">Plasmid</keyword>